<accession>A0AAD5DQ51</accession>
<gene>
    <name evidence="3" type="ORF">COHA_004443</name>
</gene>
<comment type="caution">
    <text evidence="3">The sequence shown here is derived from an EMBL/GenBank/DDBJ whole genome shotgun (WGS) entry which is preliminary data.</text>
</comment>
<feature type="compositionally biased region" description="Low complexity" evidence="1">
    <location>
        <begin position="129"/>
        <end position="151"/>
    </location>
</feature>
<dbReference type="EMBL" id="JADXDR010000058">
    <property type="protein sequence ID" value="KAI7841915.1"/>
    <property type="molecule type" value="Genomic_DNA"/>
</dbReference>
<proteinExistence type="predicted"/>
<feature type="compositionally biased region" description="Basic residues" evidence="1">
    <location>
        <begin position="158"/>
        <end position="173"/>
    </location>
</feature>
<evidence type="ECO:0000313" key="3">
    <source>
        <dbReference type="EMBL" id="KAI7841915.1"/>
    </source>
</evidence>
<keyword evidence="2" id="KW-1133">Transmembrane helix</keyword>
<keyword evidence="4" id="KW-1185">Reference proteome</keyword>
<protein>
    <submittedName>
        <fullName evidence="3">Uncharacterized protein</fullName>
    </submittedName>
</protein>
<name>A0AAD5DQ51_9CHLO</name>
<reference evidence="3" key="1">
    <citation type="submission" date="2020-11" db="EMBL/GenBank/DDBJ databases">
        <title>Chlorella ohadii genome sequencing and assembly.</title>
        <authorList>
            <person name="Murik O."/>
            <person name="Treves H."/>
            <person name="Kedem I."/>
            <person name="Shotland Y."/>
            <person name="Kaplan A."/>
        </authorList>
    </citation>
    <scope>NUCLEOTIDE SEQUENCE</scope>
    <source>
        <strain evidence="3">1</strain>
    </source>
</reference>
<evidence type="ECO:0000256" key="1">
    <source>
        <dbReference type="SAM" id="MobiDB-lite"/>
    </source>
</evidence>
<dbReference type="AlphaFoldDB" id="A0AAD5DQ51"/>
<feature type="region of interest" description="Disordered" evidence="1">
    <location>
        <begin position="89"/>
        <end position="173"/>
    </location>
</feature>
<evidence type="ECO:0000256" key="2">
    <source>
        <dbReference type="SAM" id="Phobius"/>
    </source>
</evidence>
<feature type="compositionally biased region" description="Basic and acidic residues" evidence="1">
    <location>
        <begin position="114"/>
        <end position="128"/>
    </location>
</feature>
<feature type="transmembrane region" description="Helical" evidence="2">
    <location>
        <begin position="46"/>
        <end position="64"/>
    </location>
</feature>
<organism evidence="3 4">
    <name type="scientific">Chlorella ohadii</name>
    <dbReference type="NCBI Taxonomy" id="2649997"/>
    <lineage>
        <taxon>Eukaryota</taxon>
        <taxon>Viridiplantae</taxon>
        <taxon>Chlorophyta</taxon>
        <taxon>core chlorophytes</taxon>
        <taxon>Trebouxiophyceae</taxon>
        <taxon>Chlorellales</taxon>
        <taxon>Chlorellaceae</taxon>
        <taxon>Chlorella clade</taxon>
        <taxon>Chlorella</taxon>
    </lineage>
</organism>
<evidence type="ECO:0000313" key="4">
    <source>
        <dbReference type="Proteomes" id="UP001205105"/>
    </source>
</evidence>
<dbReference type="Proteomes" id="UP001205105">
    <property type="component" value="Unassembled WGS sequence"/>
</dbReference>
<feature type="compositionally biased region" description="Low complexity" evidence="1">
    <location>
        <begin position="95"/>
        <end position="113"/>
    </location>
</feature>
<keyword evidence="2" id="KW-0812">Transmembrane</keyword>
<keyword evidence="2" id="KW-0472">Membrane</keyword>
<sequence length="173" mass="18332">MTWTEEVSRNRILVLKASRDSGRAPPLHQLAKKRLRPAAQPPAPNSGLGAIAVAAGLLASAVMWNREGHKLKGRQLPAWLEPLRPLLAKLGGTRGSQPRRSSSSSASSAAARQEQQRRRQEQERRQQEQRALAAAAAEQRLQAAAATTAASGSGGKKGGGKKGGGKGKGKKKR</sequence>